<feature type="transmembrane region" description="Helical" evidence="11">
    <location>
        <begin position="135"/>
        <end position="161"/>
    </location>
</feature>
<dbReference type="EMBL" id="CP012871">
    <property type="protein sequence ID" value="ALR77306.1"/>
    <property type="molecule type" value="Genomic_DNA"/>
</dbReference>
<proteinExistence type="inferred from homology"/>
<dbReference type="OrthoDB" id="9786910at2"/>
<dbReference type="PANTHER" id="PTHR30413:SF10">
    <property type="entry name" value="CAPSULE POLYSACCHARIDE EXPORT INNER-MEMBRANE PROTEIN CTRC"/>
    <property type="match status" value="1"/>
</dbReference>
<keyword evidence="4 11" id="KW-1003">Cell membrane</keyword>
<evidence type="ECO:0000256" key="1">
    <source>
        <dbReference type="ARBA" id="ARBA00004651"/>
    </source>
</evidence>
<dbReference type="Pfam" id="PF01061">
    <property type="entry name" value="ABC2_membrane"/>
    <property type="match status" value="1"/>
</dbReference>
<evidence type="ECO:0000259" key="12">
    <source>
        <dbReference type="PROSITE" id="PS51012"/>
    </source>
</evidence>
<dbReference type="KEGG" id="kle:AO703_13700"/>
<keyword evidence="8 11" id="KW-1133">Transmembrane helix</keyword>
<reference evidence="14" key="1">
    <citation type="submission" date="2015-10" db="EMBL/GenBank/DDBJ databases">
        <title>Complete Genome Sequencing of Klebsiella sp. strain G5.</title>
        <authorList>
            <person name="Chan K.-G."/>
            <person name="Chen J.-W."/>
        </authorList>
    </citation>
    <scope>NUCLEOTIDE SEQUENCE [LARGE SCALE GENOMIC DNA]</scope>
    <source>
        <strain evidence="14">G5</strain>
    </source>
</reference>
<evidence type="ECO:0000256" key="11">
    <source>
        <dbReference type="RuleBase" id="RU361157"/>
    </source>
</evidence>
<feature type="transmembrane region" description="Helical" evidence="11">
    <location>
        <begin position="102"/>
        <end position="129"/>
    </location>
</feature>
<keyword evidence="6 11" id="KW-0812">Transmembrane</keyword>
<dbReference type="GO" id="GO:0015920">
    <property type="term" value="P:lipopolysaccharide transport"/>
    <property type="evidence" value="ECO:0007669"/>
    <property type="project" value="TreeGrafter"/>
</dbReference>
<dbReference type="Proteomes" id="UP000069162">
    <property type="component" value="Chromosome"/>
</dbReference>
<dbReference type="PROSITE" id="PS51012">
    <property type="entry name" value="ABC_TM2"/>
    <property type="match status" value="1"/>
</dbReference>
<evidence type="ECO:0000256" key="5">
    <source>
        <dbReference type="ARBA" id="ARBA00022597"/>
    </source>
</evidence>
<feature type="transmembrane region" description="Helical" evidence="11">
    <location>
        <begin position="173"/>
        <end position="194"/>
    </location>
</feature>
<evidence type="ECO:0000256" key="7">
    <source>
        <dbReference type="ARBA" id="ARBA00022903"/>
    </source>
</evidence>
<dbReference type="GO" id="GO:0015774">
    <property type="term" value="P:polysaccharide transport"/>
    <property type="evidence" value="ECO:0007669"/>
    <property type="project" value="UniProtKB-KW"/>
</dbReference>
<evidence type="ECO:0000256" key="2">
    <source>
        <dbReference type="ARBA" id="ARBA00007783"/>
    </source>
</evidence>
<comment type="similarity">
    <text evidence="2 11">Belongs to the ABC-2 integral membrane protein family.</text>
</comment>
<protein>
    <recommendedName>
        <fullName evidence="11">Transport permease protein</fullName>
    </recommendedName>
</protein>
<evidence type="ECO:0000313" key="13">
    <source>
        <dbReference type="EMBL" id="ALR77306.1"/>
    </source>
</evidence>
<feature type="transmembrane region" description="Helical" evidence="11">
    <location>
        <begin position="63"/>
        <end position="81"/>
    </location>
</feature>
<evidence type="ECO:0000256" key="6">
    <source>
        <dbReference type="ARBA" id="ARBA00022692"/>
    </source>
</evidence>
<feature type="transmembrane region" description="Helical" evidence="11">
    <location>
        <begin position="229"/>
        <end position="247"/>
    </location>
</feature>
<dbReference type="PIRSF" id="PIRSF006648">
    <property type="entry name" value="DrrB"/>
    <property type="match status" value="1"/>
</dbReference>
<feature type="transmembrane region" description="Helical" evidence="11">
    <location>
        <begin position="26"/>
        <end position="51"/>
    </location>
</feature>
<gene>
    <name evidence="13" type="ORF">AO703_13700</name>
</gene>
<dbReference type="InterPro" id="IPR047817">
    <property type="entry name" value="ABC2_TM_bact-type"/>
</dbReference>
<dbReference type="GO" id="GO:0043190">
    <property type="term" value="C:ATP-binding cassette (ABC) transporter complex"/>
    <property type="evidence" value="ECO:0007669"/>
    <property type="project" value="InterPro"/>
</dbReference>
<dbReference type="GO" id="GO:0140359">
    <property type="term" value="F:ABC-type transporter activity"/>
    <property type="evidence" value="ECO:0007669"/>
    <property type="project" value="InterPro"/>
</dbReference>
<evidence type="ECO:0000256" key="3">
    <source>
        <dbReference type="ARBA" id="ARBA00022448"/>
    </source>
</evidence>
<evidence type="ECO:0000256" key="8">
    <source>
        <dbReference type="ARBA" id="ARBA00022989"/>
    </source>
</evidence>
<evidence type="ECO:0000256" key="9">
    <source>
        <dbReference type="ARBA" id="ARBA00023047"/>
    </source>
</evidence>
<keyword evidence="5" id="KW-0762">Sugar transport</keyword>
<organism evidence="13 14">
    <name type="scientific">[Enterobacter] lignolyticus</name>
    <dbReference type="NCBI Taxonomy" id="1334193"/>
    <lineage>
        <taxon>Bacteria</taxon>
        <taxon>Pseudomonadati</taxon>
        <taxon>Pseudomonadota</taxon>
        <taxon>Gammaproteobacteria</taxon>
        <taxon>Enterobacterales</taxon>
        <taxon>Enterobacteriaceae</taxon>
        <taxon>Pluralibacter</taxon>
    </lineage>
</organism>
<feature type="domain" description="ABC transmembrane type-2" evidence="12">
    <location>
        <begin position="27"/>
        <end position="250"/>
    </location>
</feature>
<evidence type="ECO:0000256" key="4">
    <source>
        <dbReference type="ARBA" id="ARBA00022475"/>
    </source>
</evidence>
<dbReference type="PANTHER" id="PTHR30413">
    <property type="entry name" value="INNER MEMBRANE TRANSPORT PERMEASE"/>
    <property type="match status" value="1"/>
</dbReference>
<dbReference type="AlphaFoldDB" id="A0A806X5V7"/>
<keyword evidence="7" id="KW-0972">Capsule biogenesis/degradation</keyword>
<accession>A0A806X5V7</accession>
<keyword evidence="10 11" id="KW-0472">Membrane</keyword>
<keyword evidence="3 11" id="KW-0813">Transport</keyword>
<sequence length="258" mass="28790">MSSTNVKDLVFQIAKRNIYLKYKGSILGVFWSFLNPLFLLAVYTFIFGFAFKTKWGGESLASYPIILFSGLIFHFFIIELLSSSSQLISGNANYVKKVVFPLEVLVISNFLSQTFNLLIGAALLSIAVLVTGGNIFKVIFALVIVLPPFMILTLGISYLFSSLGAFIKDITHVVNLASTLFLFVSPILFPMSVFPDVVKWIVYLNPVSLVVIEYRAIAFHVESFSVYGYAAYCTAAFVIFLLGRWVFNRLSRGFADVV</sequence>
<evidence type="ECO:0000313" key="14">
    <source>
        <dbReference type="Proteomes" id="UP000069162"/>
    </source>
</evidence>
<dbReference type="InterPro" id="IPR000412">
    <property type="entry name" value="ABC_2_transport"/>
</dbReference>
<name>A0A806X5V7_9ENTR</name>
<evidence type="ECO:0000256" key="10">
    <source>
        <dbReference type="ARBA" id="ARBA00023136"/>
    </source>
</evidence>
<comment type="subcellular location">
    <subcellularLocation>
        <location evidence="11">Cell inner membrane</location>
        <topology evidence="11">Multi-pass membrane protein</topology>
    </subcellularLocation>
    <subcellularLocation>
        <location evidence="1">Cell membrane</location>
        <topology evidence="1">Multi-pass membrane protein</topology>
    </subcellularLocation>
</comment>
<dbReference type="RefSeq" id="WP_062741491.1">
    <property type="nucleotide sequence ID" value="NZ_CP012871.1"/>
</dbReference>
<dbReference type="InterPro" id="IPR013525">
    <property type="entry name" value="ABC2_TM"/>
</dbReference>
<keyword evidence="9" id="KW-0625">Polysaccharide transport</keyword>